<keyword evidence="2 4" id="KW-0238">DNA-binding</keyword>
<dbReference type="Pfam" id="PF00440">
    <property type="entry name" value="TetR_N"/>
    <property type="match status" value="1"/>
</dbReference>
<dbReference type="InterPro" id="IPR009057">
    <property type="entry name" value="Homeodomain-like_sf"/>
</dbReference>
<feature type="DNA-binding region" description="H-T-H motif" evidence="4">
    <location>
        <begin position="34"/>
        <end position="53"/>
    </location>
</feature>
<dbReference type="SUPFAM" id="SSF46689">
    <property type="entry name" value="Homeodomain-like"/>
    <property type="match status" value="1"/>
</dbReference>
<accession>A0A7W7YNX1</accession>
<organism evidence="6 7">
    <name type="scientific">Prosthecobacter dejongeii</name>
    <dbReference type="NCBI Taxonomy" id="48465"/>
    <lineage>
        <taxon>Bacteria</taxon>
        <taxon>Pseudomonadati</taxon>
        <taxon>Verrucomicrobiota</taxon>
        <taxon>Verrucomicrobiia</taxon>
        <taxon>Verrucomicrobiales</taxon>
        <taxon>Verrucomicrobiaceae</taxon>
        <taxon>Prosthecobacter</taxon>
    </lineage>
</organism>
<dbReference type="Gene3D" id="1.10.357.10">
    <property type="entry name" value="Tetracycline Repressor, domain 2"/>
    <property type="match status" value="1"/>
</dbReference>
<dbReference type="PRINTS" id="PR00455">
    <property type="entry name" value="HTHTETR"/>
</dbReference>
<keyword evidence="1" id="KW-0805">Transcription regulation</keyword>
<dbReference type="AlphaFoldDB" id="A0A7W7YNX1"/>
<dbReference type="InterPro" id="IPR001647">
    <property type="entry name" value="HTH_TetR"/>
</dbReference>
<protein>
    <submittedName>
        <fullName evidence="6">AcrR family transcriptional regulator</fullName>
    </submittedName>
</protein>
<gene>
    <name evidence="6" type="ORF">HNQ64_003707</name>
</gene>
<dbReference type="SUPFAM" id="SSF48498">
    <property type="entry name" value="Tetracyclin repressor-like, C-terminal domain"/>
    <property type="match status" value="1"/>
</dbReference>
<dbReference type="Proteomes" id="UP000534294">
    <property type="component" value="Unassembled WGS sequence"/>
</dbReference>
<reference evidence="6 7" key="1">
    <citation type="submission" date="2020-08" db="EMBL/GenBank/DDBJ databases">
        <title>Genomic Encyclopedia of Type Strains, Phase IV (KMG-IV): sequencing the most valuable type-strain genomes for metagenomic binning, comparative biology and taxonomic classification.</title>
        <authorList>
            <person name="Goeker M."/>
        </authorList>
    </citation>
    <scope>NUCLEOTIDE SEQUENCE [LARGE SCALE GENOMIC DNA]</scope>
    <source>
        <strain evidence="6 7">DSM 12251</strain>
    </source>
</reference>
<evidence type="ECO:0000256" key="2">
    <source>
        <dbReference type="ARBA" id="ARBA00023125"/>
    </source>
</evidence>
<sequence>MKSALVPSSPSAARERIVLTASRLFYRDGVRATGIDKIIAESEVAKMSFYRHFPSKNDLVAEYLLRRHEWWMNWFSAAVEKRLSQAGAGLEVIAEVLMRWFEEPDFRGCAFINAQAEAFSQEEKIQQIIQDHKQALQAFLQEIATRLGLENPLQTAASSLLVIEGTIVRSQMTRDSDVFETCRLLLRRIGRQARRPEVAAIEPDLPPYLPGF</sequence>
<dbReference type="PANTHER" id="PTHR47506">
    <property type="entry name" value="TRANSCRIPTIONAL REGULATORY PROTEIN"/>
    <property type="match status" value="1"/>
</dbReference>
<comment type="caution">
    <text evidence="6">The sequence shown here is derived from an EMBL/GenBank/DDBJ whole genome shotgun (WGS) entry which is preliminary data.</text>
</comment>
<dbReference type="GO" id="GO:0003677">
    <property type="term" value="F:DNA binding"/>
    <property type="evidence" value="ECO:0007669"/>
    <property type="project" value="UniProtKB-UniRule"/>
</dbReference>
<keyword evidence="7" id="KW-1185">Reference proteome</keyword>
<evidence type="ECO:0000256" key="3">
    <source>
        <dbReference type="ARBA" id="ARBA00023163"/>
    </source>
</evidence>
<feature type="domain" description="HTH tetR-type" evidence="5">
    <location>
        <begin position="11"/>
        <end position="71"/>
    </location>
</feature>
<evidence type="ECO:0000259" key="5">
    <source>
        <dbReference type="PROSITE" id="PS50977"/>
    </source>
</evidence>
<evidence type="ECO:0000313" key="6">
    <source>
        <dbReference type="EMBL" id="MBB5039435.1"/>
    </source>
</evidence>
<proteinExistence type="predicted"/>
<dbReference type="PROSITE" id="PS50977">
    <property type="entry name" value="HTH_TETR_2"/>
    <property type="match status" value="1"/>
</dbReference>
<name>A0A7W7YNX1_9BACT</name>
<keyword evidence="3" id="KW-0804">Transcription</keyword>
<dbReference type="PANTHER" id="PTHR47506:SF1">
    <property type="entry name" value="HTH-TYPE TRANSCRIPTIONAL REGULATOR YJDC"/>
    <property type="match status" value="1"/>
</dbReference>
<evidence type="ECO:0000313" key="7">
    <source>
        <dbReference type="Proteomes" id="UP000534294"/>
    </source>
</evidence>
<evidence type="ECO:0000256" key="1">
    <source>
        <dbReference type="ARBA" id="ARBA00023015"/>
    </source>
</evidence>
<dbReference type="EMBL" id="JACHIF010000008">
    <property type="protein sequence ID" value="MBB5039435.1"/>
    <property type="molecule type" value="Genomic_DNA"/>
</dbReference>
<dbReference type="InterPro" id="IPR036271">
    <property type="entry name" value="Tet_transcr_reg_TetR-rel_C_sf"/>
</dbReference>
<dbReference type="RefSeq" id="WP_184211201.1">
    <property type="nucleotide sequence ID" value="NZ_JACHIF010000008.1"/>
</dbReference>
<evidence type="ECO:0000256" key="4">
    <source>
        <dbReference type="PROSITE-ProRule" id="PRU00335"/>
    </source>
</evidence>